<feature type="transmembrane region" description="Helical" evidence="7">
    <location>
        <begin position="235"/>
        <end position="256"/>
    </location>
</feature>
<name>U2XTR1_9PROT</name>
<dbReference type="GO" id="GO:0005886">
    <property type="term" value="C:plasma membrane"/>
    <property type="evidence" value="ECO:0007669"/>
    <property type="project" value="UniProtKB-SubCell"/>
</dbReference>
<dbReference type="STRING" id="1397666.RS24_01059"/>
<evidence type="ECO:0000313" key="9">
    <source>
        <dbReference type="EMBL" id="ERL46071.1"/>
    </source>
</evidence>
<dbReference type="eggNOG" id="COG2271">
    <property type="taxonomic scope" value="Bacteria"/>
</dbReference>
<feature type="transmembrane region" description="Helical" evidence="7">
    <location>
        <begin position="99"/>
        <end position="123"/>
    </location>
</feature>
<comment type="subcellular location">
    <subcellularLocation>
        <location evidence="1">Cell membrane</location>
        <topology evidence="1">Multi-pass membrane protein</topology>
    </subcellularLocation>
</comment>
<evidence type="ECO:0000256" key="7">
    <source>
        <dbReference type="SAM" id="Phobius"/>
    </source>
</evidence>
<dbReference type="InterPro" id="IPR020846">
    <property type="entry name" value="MFS_dom"/>
</dbReference>
<dbReference type="Gene3D" id="1.20.1250.20">
    <property type="entry name" value="MFS general substrate transporter like domains"/>
    <property type="match status" value="1"/>
</dbReference>
<dbReference type="SUPFAM" id="SSF103473">
    <property type="entry name" value="MFS general substrate transporter"/>
    <property type="match status" value="1"/>
</dbReference>
<accession>U2XTR1</accession>
<reference evidence="9 10" key="1">
    <citation type="journal article" date="2014" name="FEMS Microbiol. Ecol.">
        <title>Genomic differentiation among two strains of the PS1 clade isolated from geographically separated marine habitats.</title>
        <authorList>
            <person name="Jimenez-Infante F."/>
            <person name="Ngugi D.K."/>
            <person name="Alam I."/>
            <person name="Rashid M."/>
            <person name="Baalawi W."/>
            <person name="Kamau A.A."/>
            <person name="Bajic V.B."/>
            <person name="Stingl U."/>
        </authorList>
    </citation>
    <scope>NUCLEOTIDE SEQUENCE [LARGE SCALE GENOMIC DNA]</scope>
    <source>
        <strain evidence="9 10">RS24</strain>
    </source>
</reference>
<feature type="domain" description="Major facilitator superfamily (MFS) profile" evidence="8">
    <location>
        <begin position="28"/>
        <end position="420"/>
    </location>
</feature>
<feature type="transmembrane region" description="Helical" evidence="7">
    <location>
        <begin position="395"/>
        <end position="416"/>
    </location>
</feature>
<sequence>MKHIELRSKARISVAMTYFEFIKKNARFTGFGIITMAFSGFGQTYVIALYNNQVLKSFDLSKSDLGLIYSIATLSSGLLLMWSGLFVDRMRLSYFTSITLFGLITSCFLMAFSSNIVTLFLALFMLRHFGQGLCTHTAGTAIARAYNKNRGRALALAQTGLPLSEGLYPIIVVFLILNLGWQQSWLVFGLFLLFIGWPLVLWLGKAQPVPSTSSENETNQEIETGMSRMEVLKDWAFYPFTLFVLTSPLLLTGIYFQHTVLVAERGWDISTLASAFMLYAVIKVVISLFTGFMIDRFSAVNVLPFTAIPIIGAYIFLLNSHALPETLALFCYMSLVGMNVGSMGTCGASLWPELYGTKFLGSIKSLTGAFFIYATSLAPWVSGILLDSGWTFDNLVGLSLAITMFTLSLLLMTLFVKRGLGRQTETV</sequence>
<evidence type="ECO:0000256" key="5">
    <source>
        <dbReference type="ARBA" id="ARBA00022989"/>
    </source>
</evidence>
<dbReference type="InterPro" id="IPR036259">
    <property type="entry name" value="MFS_trans_sf"/>
</dbReference>
<evidence type="ECO:0000256" key="6">
    <source>
        <dbReference type="ARBA" id="ARBA00023136"/>
    </source>
</evidence>
<gene>
    <name evidence="9" type="ORF">RS24_01059</name>
</gene>
<feature type="transmembrane region" description="Helical" evidence="7">
    <location>
        <begin position="28"/>
        <end position="47"/>
    </location>
</feature>
<proteinExistence type="predicted"/>
<evidence type="ECO:0000259" key="8">
    <source>
        <dbReference type="PROSITE" id="PS50850"/>
    </source>
</evidence>
<dbReference type="GO" id="GO:0022857">
    <property type="term" value="F:transmembrane transporter activity"/>
    <property type="evidence" value="ECO:0007669"/>
    <property type="project" value="InterPro"/>
</dbReference>
<dbReference type="PANTHER" id="PTHR23517:SF3">
    <property type="entry name" value="INTEGRAL MEMBRANE TRANSPORT PROTEIN"/>
    <property type="match status" value="1"/>
</dbReference>
<dbReference type="EMBL" id="AWXE01000004">
    <property type="protein sequence ID" value="ERL46071.1"/>
    <property type="molecule type" value="Genomic_DNA"/>
</dbReference>
<keyword evidence="2" id="KW-0813">Transport</keyword>
<feature type="transmembrane region" description="Helical" evidence="7">
    <location>
        <begin position="301"/>
        <end position="321"/>
    </location>
</feature>
<feature type="transmembrane region" description="Helical" evidence="7">
    <location>
        <begin position="276"/>
        <end position="294"/>
    </location>
</feature>
<keyword evidence="3" id="KW-1003">Cell membrane</keyword>
<feature type="transmembrane region" description="Helical" evidence="7">
    <location>
        <begin position="67"/>
        <end position="87"/>
    </location>
</feature>
<dbReference type="InterPro" id="IPR011701">
    <property type="entry name" value="MFS"/>
</dbReference>
<feature type="transmembrane region" description="Helical" evidence="7">
    <location>
        <begin position="363"/>
        <end position="383"/>
    </location>
</feature>
<comment type="caution">
    <text evidence="9">The sequence shown here is derived from an EMBL/GenBank/DDBJ whole genome shotgun (WGS) entry which is preliminary data.</text>
</comment>
<feature type="transmembrane region" description="Helical" evidence="7">
    <location>
        <begin position="327"/>
        <end position="351"/>
    </location>
</feature>
<dbReference type="Proteomes" id="UP000016762">
    <property type="component" value="Unassembled WGS sequence"/>
</dbReference>
<protein>
    <recommendedName>
        <fullName evidence="8">Major facilitator superfamily (MFS) profile domain-containing protein</fullName>
    </recommendedName>
</protein>
<keyword evidence="4 7" id="KW-0812">Transmembrane</keyword>
<evidence type="ECO:0000313" key="10">
    <source>
        <dbReference type="Proteomes" id="UP000016762"/>
    </source>
</evidence>
<dbReference type="PROSITE" id="PS50850">
    <property type="entry name" value="MFS"/>
    <property type="match status" value="1"/>
</dbReference>
<evidence type="ECO:0000256" key="1">
    <source>
        <dbReference type="ARBA" id="ARBA00004651"/>
    </source>
</evidence>
<keyword evidence="5 7" id="KW-1133">Transmembrane helix</keyword>
<evidence type="ECO:0000256" key="3">
    <source>
        <dbReference type="ARBA" id="ARBA00022475"/>
    </source>
</evidence>
<keyword evidence="10" id="KW-1185">Reference proteome</keyword>
<organism evidence="9 10">
    <name type="scientific">Candidatus Micropelagius thuwalensis</name>
    <dbReference type="NCBI Taxonomy" id="1397666"/>
    <lineage>
        <taxon>Bacteria</taxon>
        <taxon>Pseudomonadati</taxon>
        <taxon>Pseudomonadota</taxon>
        <taxon>Alphaproteobacteria</taxon>
        <taxon>PS1 clade</taxon>
        <taxon>Candidatus Micropelagius</taxon>
    </lineage>
</organism>
<dbReference type="Pfam" id="PF07690">
    <property type="entry name" value="MFS_1"/>
    <property type="match status" value="1"/>
</dbReference>
<evidence type="ECO:0000256" key="4">
    <source>
        <dbReference type="ARBA" id="ARBA00022692"/>
    </source>
</evidence>
<dbReference type="PANTHER" id="PTHR23517">
    <property type="entry name" value="RESISTANCE PROTEIN MDTM, PUTATIVE-RELATED-RELATED"/>
    <property type="match status" value="1"/>
</dbReference>
<dbReference type="AlphaFoldDB" id="U2XTR1"/>
<dbReference type="InterPro" id="IPR050171">
    <property type="entry name" value="MFS_Transporters"/>
</dbReference>
<keyword evidence="6 7" id="KW-0472">Membrane</keyword>
<feature type="transmembrane region" description="Helical" evidence="7">
    <location>
        <begin position="185"/>
        <end position="204"/>
    </location>
</feature>
<evidence type="ECO:0000256" key="2">
    <source>
        <dbReference type="ARBA" id="ARBA00022448"/>
    </source>
</evidence>